<dbReference type="PATRIC" id="fig|796939.3.peg.1132"/>
<evidence type="ECO:0000313" key="2">
    <source>
        <dbReference type="EMBL" id="EHL17356.1"/>
    </source>
</evidence>
<comment type="caution">
    <text evidence="2">The sequence shown here is derived from an EMBL/GenBank/DDBJ whole genome shotgun (WGS) entry which is preliminary data.</text>
</comment>
<dbReference type="AlphaFoldDB" id="V9HVB1"/>
<dbReference type="HOGENOM" id="CLU_3203191_0_0_9"/>
<feature type="region of interest" description="Disordered" evidence="1">
    <location>
        <begin position="1"/>
        <end position="20"/>
    </location>
</feature>
<proteinExistence type="predicted"/>
<evidence type="ECO:0000313" key="3">
    <source>
        <dbReference type="Proteomes" id="UP000017818"/>
    </source>
</evidence>
<accession>V9HVB1</accession>
<dbReference type="RefSeq" id="WP_009527157.1">
    <property type="nucleotide sequence ID" value="NZ_JH815225.1"/>
</dbReference>
<gene>
    <name evidence="2" type="ORF">HMPREF9630_00523</name>
</gene>
<dbReference type="Proteomes" id="UP000017818">
    <property type="component" value="Unassembled WGS sequence"/>
</dbReference>
<dbReference type="EMBL" id="AFZF02000004">
    <property type="protein sequence ID" value="EHL17356.1"/>
    <property type="molecule type" value="Genomic_DNA"/>
</dbReference>
<organism evidence="2 3">
    <name type="scientific">Peptoanaerobacter stomatis</name>
    <dbReference type="NCBI Taxonomy" id="796937"/>
    <lineage>
        <taxon>Bacteria</taxon>
        <taxon>Bacillati</taxon>
        <taxon>Bacillota</taxon>
        <taxon>Clostridia</taxon>
        <taxon>Peptostreptococcales</taxon>
        <taxon>Filifactoraceae</taxon>
        <taxon>Peptoanaerobacter</taxon>
    </lineage>
</organism>
<name>V9HVB1_9FIRM</name>
<protein>
    <submittedName>
        <fullName evidence="2">Uncharacterized protein</fullName>
    </submittedName>
</protein>
<reference evidence="2 3" key="1">
    <citation type="submission" date="2012-05" db="EMBL/GenBank/DDBJ databases">
        <title>The Genome Sequence of Eubacteriaceae bacterium CM2.</title>
        <authorList>
            <consortium name="The Broad Institute Genome Sequencing Platform"/>
            <person name="Earl A."/>
            <person name="Ward D."/>
            <person name="Feldgarden M."/>
            <person name="Gevers D."/>
            <person name="Sizova M."/>
            <person name="Hazen A."/>
            <person name="Epstein S."/>
            <person name="Walker B."/>
            <person name="Young S.K."/>
            <person name="Zeng Q."/>
            <person name="Gargeya S."/>
            <person name="Fitzgerald M."/>
            <person name="Haas B."/>
            <person name="Abouelleil A."/>
            <person name="Alvarado L."/>
            <person name="Arachchi H.M."/>
            <person name="Berlin A."/>
            <person name="Chapman S.B."/>
            <person name="Goldberg J."/>
            <person name="Griggs A."/>
            <person name="Gujja S."/>
            <person name="Hansen M."/>
            <person name="Howarth C."/>
            <person name="Imamovic A."/>
            <person name="Larimer J."/>
            <person name="McCowen C."/>
            <person name="Montmayeur A."/>
            <person name="Murphy C."/>
            <person name="Neiman D."/>
            <person name="Pearson M."/>
            <person name="Priest M."/>
            <person name="Roberts A."/>
            <person name="Saif S."/>
            <person name="Shea T."/>
            <person name="Sisk P."/>
            <person name="Sykes S."/>
            <person name="Wortman J."/>
            <person name="Nusbaum C."/>
            <person name="Birren B."/>
        </authorList>
    </citation>
    <scope>NUCLEOTIDE SEQUENCE [LARGE SCALE GENOMIC DNA]</scope>
    <source>
        <strain evidence="2 3">CM2</strain>
    </source>
</reference>
<sequence length="45" mass="5560">MFRSKSSREIMRQMAKRTEKERLDKLKKKEKNRKRANTIAFRMSD</sequence>
<evidence type="ECO:0000256" key="1">
    <source>
        <dbReference type="SAM" id="MobiDB-lite"/>
    </source>
</evidence>